<dbReference type="InterPro" id="IPR013249">
    <property type="entry name" value="RNA_pol_sigma70_r4_t2"/>
</dbReference>
<comment type="caution">
    <text evidence="7">The sequence shown here is derived from an EMBL/GenBank/DDBJ whole genome shotgun (WGS) entry which is preliminary data.</text>
</comment>
<dbReference type="Gene3D" id="1.10.10.10">
    <property type="entry name" value="Winged helix-like DNA-binding domain superfamily/Winged helix DNA-binding domain"/>
    <property type="match status" value="1"/>
</dbReference>
<dbReference type="SUPFAM" id="SSF88659">
    <property type="entry name" value="Sigma3 and sigma4 domains of RNA polymerase sigma factors"/>
    <property type="match status" value="1"/>
</dbReference>
<keyword evidence="4" id="KW-0804">Transcription</keyword>
<dbReference type="InterPro" id="IPR013324">
    <property type="entry name" value="RNA_pol_sigma_r3/r4-like"/>
</dbReference>
<dbReference type="InterPro" id="IPR039425">
    <property type="entry name" value="RNA_pol_sigma-70-like"/>
</dbReference>
<evidence type="ECO:0000256" key="4">
    <source>
        <dbReference type="ARBA" id="ARBA00023163"/>
    </source>
</evidence>
<evidence type="ECO:0000313" key="7">
    <source>
        <dbReference type="EMBL" id="MET7000356.1"/>
    </source>
</evidence>
<dbReference type="InterPro" id="IPR014284">
    <property type="entry name" value="RNA_pol_sigma-70_dom"/>
</dbReference>
<evidence type="ECO:0000259" key="5">
    <source>
        <dbReference type="Pfam" id="PF04542"/>
    </source>
</evidence>
<gene>
    <name evidence="7" type="ORF">ABR189_23395</name>
</gene>
<protein>
    <submittedName>
        <fullName evidence="7">Sigma-70 family RNA polymerase sigma factor</fullName>
    </submittedName>
</protein>
<dbReference type="Pfam" id="PF08281">
    <property type="entry name" value="Sigma70_r4_2"/>
    <property type="match status" value="1"/>
</dbReference>
<proteinExistence type="inferred from homology"/>
<reference evidence="7 8" key="1">
    <citation type="submission" date="2024-06" db="EMBL/GenBank/DDBJ databases">
        <title>Chitinophaga defluvii sp. nov., isolated from municipal sewage.</title>
        <authorList>
            <person name="Zhang L."/>
        </authorList>
    </citation>
    <scope>NUCLEOTIDE SEQUENCE [LARGE SCALE GENOMIC DNA]</scope>
    <source>
        <strain evidence="7 8">H8</strain>
    </source>
</reference>
<dbReference type="Gene3D" id="1.10.1740.10">
    <property type="match status" value="1"/>
</dbReference>
<evidence type="ECO:0000256" key="1">
    <source>
        <dbReference type="ARBA" id="ARBA00010641"/>
    </source>
</evidence>
<sequence>MLFKELYHEPQLLSLVATGDERAFTKIVAHYTPVIYRHLVIYIKDTQRAEELTQDIFISIWRNREKLQAMDNFAGYLYVITRNKIHMAFREKLHATEEPPADMLQTLFTTPEAAVEFQELRASLDHAIGMLPPRRQEVFKLSRIENMTYEEIARQLQISKSAVKQHIIEALFFLRTYLKEEHEVIVSILLWLSVWH</sequence>
<dbReference type="RefSeq" id="WP_354662916.1">
    <property type="nucleotide sequence ID" value="NZ_JBEXAC010000002.1"/>
</dbReference>
<dbReference type="InterPro" id="IPR007627">
    <property type="entry name" value="RNA_pol_sigma70_r2"/>
</dbReference>
<dbReference type="SUPFAM" id="SSF88946">
    <property type="entry name" value="Sigma2 domain of RNA polymerase sigma factors"/>
    <property type="match status" value="1"/>
</dbReference>
<dbReference type="Pfam" id="PF04542">
    <property type="entry name" value="Sigma70_r2"/>
    <property type="match status" value="1"/>
</dbReference>
<accession>A0ABV2TBE9</accession>
<feature type="domain" description="RNA polymerase sigma-70 region 2" evidence="5">
    <location>
        <begin position="28"/>
        <end position="91"/>
    </location>
</feature>
<evidence type="ECO:0000256" key="3">
    <source>
        <dbReference type="ARBA" id="ARBA00023082"/>
    </source>
</evidence>
<comment type="similarity">
    <text evidence="1">Belongs to the sigma-70 factor family. ECF subfamily.</text>
</comment>
<dbReference type="InterPro" id="IPR036388">
    <property type="entry name" value="WH-like_DNA-bd_sf"/>
</dbReference>
<keyword evidence="2" id="KW-0805">Transcription regulation</keyword>
<dbReference type="PANTHER" id="PTHR43133:SF46">
    <property type="entry name" value="RNA POLYMERASE SIGMA-70 FACTOR ECF SUBFAMILY"/>
    <property type="match status" value="1"/>
</dbReference>
<dbReference type="Proteomes" id="UP001549749">
    <property type="component" value="Unassembled WGS sequence"/>
</dbReference>
<keyword evidence="8" id="KW-1185">Reference proteome</keyword>
<dbReference type="CDD" id="cd06171">
    <property type="entry name" value="Sigma70_r4"/>
    <property type="match status" value="1"/>
</dbReference>
<evidence type="ECO:0000259" key="6">
    <source>
        <dbReference type="Pfam" id="PF08281"/>
    </source>
</evidence>
<evidence type="ECO:0000256" key="2">
    <source>
        <dbReference type="ARBA" id="ARBA00023015"/>
    </source>
</evidence>
<feature type="domain" description="RNA polymerase sigma factor 70 region 4 type 2" evidence="6">
    <location>
        <begin position="123"/>
        <end position="167"/>
    </location>
</feature>
<name>A0ABV2TBE9_9BACT</name>
<evidence type="ECO:0000313" key="8">
    <source>
        <dbReference type="Proteomes" id="UP001549749"/>
    </source>
</evidence>
<dbReference type="InterPro" id="IPR013325">
    <property type="entry name" value="RNA_pol_sigma_r2"/>
</dbReference>
<organism evidence="7 8">
    <name type="scientific">Chitinophaga defluvii</name>
    <dbReference type="NCBI Taxonomy" id="3163343"/>
    <lineage>
        <taxon>Bacteria</taxon>
        <taxon>Pseudomonadati</taxon>
        <taxon>Bacteroidota</taxon>
        <taxon>Chitinophagia</taxon>
        <taxon>Chitinophagales</taxon>
        <taxon>Chitinophagaceae</taxon>
        <taxon>Chitinophaga</taxon>
    </lineage>
</organism>
<dbReference type="NCBIfam" id="TIGR02937">
    <property type="entry name" value="sigma70-ECF"/>
    <property type="match status" value="1"/>
</dbReference>
<keyword evidence="3" id="KW-0731">Sigma factor</keyword>
<dbReference type="PANTHER" id="PTHR43133">
    <property type="entry name" value="RNA POLYMERASE ECF-TYPE SIGMA FACTO"/>
    <property type="match status" value="1"/>
</dbReference>
<dbReference type="EMBL" id="JBEXAC010000002">
    <property type="protein sequence ID" value="MET7000356.1"/>
    <property type="molecule type" value="Genomic_DNA"/>
</dbReference>